<evidence type="ECO:0000256" key="8">
    <source>
        <dbReference type="ARBA" id="ARBA00022729"/>
    </source>
</evidence>
<dbReference type="GO" id="GO:0004177">
    <property type="term" value="F:aminopeptidase activity"/>
    <property type="evidence" value="ECO:0007669"/>
    <property type="project" value="UniProtKB-KW"/>
</dbReference>
<dbReference type="SUPFAM" id="SSF53187">
    <property type="entry name" value="Zn-dependent exopeptidases"/>
    <property type="match status" value="1"/>
</dbReference>
<sequence>MKLLAALALSATASQTVFAAVLPPNQERLNSETPLYHTERFLIELAPYQTRWVTEEEKWALKLDGVNFIDITHEAKTAIYPQFFTANRVQYPSKLIYNTTVKSLAEGLSKDNMRQNLERFSGFYTRYYRSQTGVESANWLYEQIENVLKEAGSAKHGATVEKFEHPWEQFSIIARIPGRTNRTIVLGAHQDSINLFLPSILPAPGADDDGSGTVTILETMRALLQSEEIVQGNAANTVEFHWYSAEEGGLLGSQAVFSDYRKNDRDIKAMLQQDMTGYVQGTLDAGLPESVGVVMDFVNKPLTEFIKEVITEYCDVPYVETKCGYACSDHASASRNGYPSAFVIESEFQYADKKIHSTDDKIEYLSFDHMLEHAKMSLAFAYELALFPF</sequence>
<keyword evidence="12" id="KW-1015">Disulfide bond</keyword>
<dbReference type="EMBL" id="NPHW01003818">
    <property type="protein sequence ID" value="OXV08934.1"/>
    <property type="molecule type" value="Genomic_DNA"/>
</dbReference>
<keyword evidence="5" id="KW-0964">Secreted</keyword>
<dbReference type="Proteomes" id="UP000243515">
    <property type="component" value="Unassembled WGS sequence"/>
</dbReference>
<dbReference type="GO" id="GO:0008235">
    <property type="term" value="F:metalloexopeptidase activity"/>
    <property type="evidence" value="ECO:0007669"/>
    <property type="project" value="InterPro"/>
</dbReference>
<comment type="subunit">
    <text evidence="3">Monomer.</text>
</comment>
<name>A0A232LXY1_9EURO</name>
<keyword evidence="8 14" id="KW-0732">Signal</keyword>
<keyword evidence="17" id="KW-1185">Reference proteome</keyword>
<keyword evidence="4" id="KW-0031">Aminopeptidase</keyword>
<evidence type="ECO:0000256" key="6">
    <source>
        <dbReference type="ARBA" id="ARBA00022670"/>
    </source>
</evidence>
<evidence type="ECO:0000256" key="1">
    <source>
        <dbReference type="ARBA" id="ARBA00001947"/>
    </source>
</evidence>
<dbReference type="InterPro" id="IPR045175">
    <property type="entry name" value="M28_fam"/>
</dbReference>
<dbReference type="EC" id="3.4.-.-" evidence="14"/>
<dbReference type="PANTHER" id="PTHR12147:SF56">
    <property type="entry name" value="AMINOPEPTIDASE YDR415C-RELATED"/>
    <property type="match status" value="1"/>
</dbReference>
<evidence type="ECO:0000256" key="7">
    <source>
        <dbReference type="ARBA" id="ARBA00022723"/>
    </source>
</evidence>
<keyword evidence="9 14" id="KW-0378">Hydrolase</keyword>
<dbReference type="CDD" id="cd03879">
    <property type="entry name" value="M28_AAP"/>
    <property type="match status" value="1"/>
</dbReference>
<evidence type="ECO:0000256" key="5">
    <source>
        <dbReference type="ARBA" id="ARBA00022525"/>
    </source>
</evidence>
<proteinExistence type="inferred from homology"/>
<dbReference type="PANTHER" id="PTHR12147">
    <property type="entry name" value="METALLOPEPTIDASE M28 FAMILY MEMBER"/>
    <property type="match status" value="1"/>
</dbReference>
<gene>
    <name evidence="16" type="ORF">Egran_03303</name>
</gene>
<accession>A0A232LXY1</accession>
<dbReference type="FunFam" id="3.40.630.10:FF:000042">
    <property type="entry name" value="Peptide hydrolase"/>
    <property type="match status" value="1"/>
</dbReference>
<evidence type="ECO:0000256" key="3">
    <source>
        <dbReference type="ARBA" id="ARBA00011245"/>
    </source>
</evidence>
<evidence type="ECO:0000313" key="16">
    <source>
        <dbReference type="EMBL" id="OXV08934.1"/>
    </source>
</evidence>
<dbReference type="AlphaFoldDB" id="A0A232LXY1"/>
<dbReference type="GO" id="GO:0005576">
    <property type="term" value="C:extracellular region"/>
    <property type="evidence" value="ECO:0007669"/>
    <property type="project" value="UniProtKB-SubCell"/>
</dbReference>
<keyword evidence="7 14" id="KW-0479">Metal-binding</keyword>
<evidence type="ECO:0000256" key="4">
    <source>
        <dbReference type="ARBA" id="ARBA00022438"/>
    </source>
</evidence>
<comment type="cofactor">
    <cofactor evidence="1">
        <name>Zn(2+)</name>
        <dbReference type="ChEBI" id="CHEBI:29105"/>
    </cofactor>
</comment>
<evidence type="ECO:0000256" key="11">
    <source>
        <dbReference type="ARBA" id="ARBA00023145"/>
    </source>
</evidence>
<dbReference type="OrthoDB" id="2214at2759"/>
<evidence type="ECO:0000256" key="2">
    <source>
        <dbReference type="ARBA" id="ARBA00004613"/>
    </source>
</evidence>
<evidence type="ECO:0000313" key="17">
    <source>
        <dbReference type="Proteomes" id="UP000243515"/>
    </source>
</evidence>
<evidence type="ECO:0000256" key="10">
    <source>
        <dbReference type="ARBA" id="ARBA00022833"/>
    </source>
</evidence>
<keyword evidence="6 14" id="KW-0645">Protease</keyword>
<dbReference type="GO" id="GO:0046872">
    <property type="term" value="F:metal ion binding"/>
    <property type="evidence" value="ECO:0007669"/>
    <property type="project" value="UniProtKB-KW"/>
</dbReference>
<evidence type="ECO:0000256" key="9">
    <source>
        <dbReference type="ARBA" id="ARBA00022801"/>
    </source>
</evidence>
<feature type="signal peptide" evidence="14">
    <location>
        <begin position="1"/>
        <end position="19"/>
    </location>
</feature>
<dbReference type="GO" id="GO:0006508">
    <property type="term" value="P:proteolysis"/>
    <property type="evidence" value="ECO:0007669"/>
    <property type="project" value="UniProtKB-KW"/>
</dbReference>
<feature type="domain" description="Peptidase M28" evidence="15">
    <location>
        <begin position="172"/>
        <end position="380"/>
    </location>
</feature>
<evidence type="ECO:0000256" key="12">
    <source>
        <dbReference type="ARBA" id="ARBA00023157"/>
    </source>
</evidence>
<dbReference type="Gene3D" id="3.40.630.10">
    <property type="entry name" value="Zn peptidases"/>
    <property type="match status" value="1"/>
</dbReference>
<comment type="similarity">
    <text evidence="13">Belongs to the peptidase M28 family. M28E subfamily.</text>
</comment>
<evidence type="ECO:0000259" key="15">
    <source>
        <dbReference type="Pfam" id="PF04389"/>
    </source>
</evidence>
<comment type="caution">
    <text evidence="16">The sequence shown here is derived from an EMBL/GenBank/DDBJ whole genome shotgun (WGS) entry which is preliminary data.</text>
</comment>
<protein>
    <recommendedName>
        <fullName evidence="14">Peptide hydrolase</fullName>
        <ecNumber evidence="14">3.4.-.-</ecNumber>
    </recommendedName>
</protein>
<feature type="chain" id="PRO_5011820408" description="Peptide hydrolase" evidence="14">
    <location>
        <begin position="20"/>
        <end position="389"/>
    </location>
</feature>
<dbReference type="Pfam" id="PF04389">
    <property type="entry name" value="Peptidase_M28"/>
    <property type="match status" value="1"/>
</dbReference>
<keyword evidence="11" id="KW-0865">Zymogen</keyword>
<dbReference type="InterPro" id="IPR007484">
    <property type="entry name" value="Peptidase_M28"/>
</dbReference>
<reference evidence="16 17" key="1">
    <citation type="journal article" date="2015" name="Environ. Microbiol.">
        <title>Metagenome sequence of Elaphomyces granulatus from sporocarp tissue reveals Ascomycota ectomycorrhizal fingerprints of genome expansion and a Proteobacteria-rich microbiome.</title>
        <authorList>
            <person name="Quandt C.A."/>
            <person name="Kohler A."/>
            <person name="Hesse C.N."/>
            <person name="Sharpton T.J."/>
            <person name="Martin F."/>
            <person name="Spatafora J.W."/>
        </authorList>
    </citation>
    <scope>NUCLEOTIDE SEQUENCE [LARGE SCALE GENOMIC DNA]</scope>
    <source>
        <strain evidence="16 17">OSC145934</strain>
    </source>
</reference>
<evidence type="ECO:0000256" key="13">
    <source>
        <dbReference type="ARBA" id="ARBA00043962"/>
    </source>
</evidence>
<organism evidence="16 17">
    <name type="scientific">Elaphomyces granulatus</name>
    <dbReference type="NCBI Taxonomy" id="519963"/>
    <lineage>
        <taxon>Eukaryota</taxon>
        <taxon>Fungi</taxon>
        <taxon>Dikarya</taxon>
        <taxon>Ascomycota</taxon>
        <taxon>Pezizomycotina</taxon>
        <taxon>Eurotiomycetes</taxon>
        <taxon>Eurotiomycetidae</taxon>
        <taxon>Eurotiales</taxon>
        <taxon>Elaphomycetaceae</taxon>
        <taxon>Elaphomyces</taxon>
    </lineage>
</organism>
<evidence type="ECO:0000256" key="14">
    <source>
        <dbReference type="RuleBase" id="RU361240"/>
    </source>
</evidence>
<comment type="subcellular location">
    <subcellularLocation>
        <location evidence="2">Secreted</location>
    </subcellularLocation>
</comment>
<keyword evidence="10 14" id="KW-0862">Zinc</keyword>